<dbReference type="AlphaFoldDB" id="A0A6G0X5D0"/>
<name>A0A6G0X5D0_9STRA</name>
<reference evidence="1 2" key="1">
    <citation type="submission" date="2019-07" db="EMBL/GenBank/DDBJ databases">
        <title>Genomics analysis of Aphanomyces spp. identifies a new class of oomycete effector associated with host adaptation.</title>
        <authorList>
            <person name="Gaulin E."/>
        </authorList>
    </citation>
    <scope>NUCLEOTIDE SEQUENCE [LARGE SCALE GENOMIC DNA]</scope>
    <source>
        <strain evidence="1 2">ATCC 201684</strain>
    </source>
</reference>
<dbReference type="VEuPathDB" id="FungiDB:AeMF1_010336"/>
<dbReference type="Proteomes" id="UP000481153">
    <property type="component" value="Unassembled WGS sequence"/>
</dbReference>
<keyword evidence="2" id="KW-1185">Reference proteome</keyword>
<gene>
    <name evidence="1" type="ORF">Ae201684_008351</name>
</gene>
<organism evidence="1 2">
    <name type="scientific">Aphanomyces euteiches</name>
    <dbReference type="NCBI Taxonomy" id="100861"/>
    <lineage>
        <taxon>Eukaryota</taxon>
        <taxon>Sar</taxon>
        <taxon>Stramenopiles</taxon>
        <taxon>Oomycota</taxon>
        <taxon>Saprolegniomycetes</taxon>
        <taxon>Saprolegniales</taxon>
        <taxon>Verrucalvaceae</taxon>
        <taxon>Aphanomyces</taxon>
    </lineage>
</organism>
<evidence type="ECO:0000313" key="1">
    <source>
        <dbReference type="EMBL" id="KAF0735140.1"/>
    </source>
</evidence>
<proteinExistence type="predicted"/>
<comment type="caution">
    <text evidence="1">The sequence shown here is derived from an EMBL/GenBank/DDBJ whole genome shotgun (WGS) entry which is preliminary data.</text>
</comment>
<sequence>MSDFEETDDRSQGVAATIGAVALLGFGEACFRCRRPVPLGLACKYALFNMLPSVVWRSIDMPLLCKAAKLPLHEALEPSIVSETLRVTRYIVASYGALNEFLQWRQKKTPEALARVLRLTTSTSDLTPLSLQKHGSHLTPIKLDTDDALDSTQLNMQQWCLQPHDSSRDDLFLLEVDFSSITSAPQAKQTMRAVRQLIQPYRGSKAMTRRLEALVVVLSSPNTVEDIVAGGEWDICINTASVLSANLEDFVSSADPNAPVVIHTDSTELFNQVAQGLLQHNRIPVRYRESMPTVPSAVHVIAFSKESNAIERLHVLVDQDVPKSSICIISDVALSEPSIRVLHLAQLYDQVLQLVRGQLRSGMTADEIQDGLRRRYGPVNALTHGGFRHDKYSSV</sequence>
<accession>A0A6G0X5D0</accession>
<dbReference type="EMBL" id="VJMJ01000101">
    <property type="protein sequence ID" value="KAF0735140.1"/>
    <property type="molecule type" value="Genomic_DNA"/>
</dbReference>
<protein>
    <submittedName>
        <fullName evidence="1">Uncharacterized protein</fullName>
    </submittedName>
</protein>
<evidence type="ECO:0000313" key="2">
    <source>
        <dbReference type="Proteomes" id="UP000481153"/>
    </source>
</evidence>